<keyword evidence="8" id="KW-0067">ATP-binding</keyword>
<dbReference type="InterPro" id="IPR027417">
    <property type="entry name" value="P-loop_NTPase"/>
</dbReference>
<dbReference type="InterPro" id="IPR039421">
    <property type="entry name" value="Type_1_exporter"/>
</dbReference>
<dbReference type="InterPro" id="IPR036640">
    <property type="entry name" value="ABC1_TM_sf"/>
</dbReference>
<dbReference type="AlphaFoldDB" id="A0AAN5AKG2"/>
<proteinExistence type="predicted"/>
<dbReference type="Proteomes" id="UP001310022">
    <property type="component" value="Unassembled WGS sequence"/>
</dbReference>
<evidence type="ECO:0000259" key="6">
    <source>
        <dbReference type="PROSITE" id="PS50893"/>
    </source>
</evidence>
<feature type="transmembrane region" description="Helical" evidence="5">
    <location>
        <begin position="310"/>
        <end position="327"/>
    </location>
</feature>
<feature type="transmembrane region" description="Helical" evidence="5">
    <location>
        <begin position="396"/>
        <end position="419"/>
    </location>
</feature>
<dbReference type="PROSITE" id="PS50929">
    <property type="entry name" value="ABC_TM1F"/>
    <property type="match status" value="1"/>
</dbReference>
<dbReference type="GO" id="GO:0015421">
    <property type="term" value="F:ABC-type oligopeptide transporter activity"/>
    <property type="evidence" value="ECO:0007669"/>
    <property type="project" value="TreeGrafter"/>
</dbReference>
<dbReference type="EMBL" id="BQKE01000002">
    <property type="protein sequence ID" value="GJM62830.1"/>
    <property type="molecule type" value="Genomic_DNA"/>
</dbReference>
<dbReference type="PANTHER" id="PTHR43394:SF4">
    <property type="entry name" value="TOXIN SECRETION ABC TRANSPORTER ATP-BINDING PROTEIN"/>
    <property type="match status" value="1"/>
</dbReference>
<dbReference type="Gene3D" id="1.20.1560.10">
    <property type="entry name" value="ABC transporter type 1, transmembrane domain"/>
    <property type="match status" value="1"/>
</dbReference>
<comment type="caution">
    <text evidence="8">The sequence shown here is derived from an EMBL/GenBank/DDBJ whole genome shotgun (WGS) entry which is preliminary data.</text>
</comment>
<reference evidence="8 9" key="1">
    <citation type="submission" date="2021-12" db="EMBL/GenBank/DDBJ databases">
        <title>Genome sequencing of bacteria with rrn-lacking chromosome and rrn-plasmid.</title>
        <authorList>
            <person name="Anda M."/>
            <person name="Iwasaki W."/>
        </authorList>
    </citation>
    <scope>NUCLEOTIDE SEQUENCE [LARGE SCALE GENOMIC DNA]</scope>
    <source>
        <strain evidence="8 9">NBRC 15940</strain>
    </source>
</reference>
<keyword evidence="9" id="KW-1185">Reference proteome</keyword>
<protein>
    <submittedName>
        <fullName evidence="8">ABC transporter ATP-binding protein</fullName>
    </submittedName>
</protein>
<dbReference type="Gene3D" id="3.40.50.300">
    <property type="entry name" value="P-loop containing nucleotide triphosphate hydrolases"/>
    <property type="match status" value="1"/>
</dbReference>
<evidence type="ECO:0000256" key="2">
    <source>
        <dbReference type="ARBA" id="ARBA00022692"/>
    </source>
</evidence>
<evidence type="ECO:0000259" key="7">
    <source>
        <dbReference type="PROSITE" id="PS50929"/>
    </source>
</evidence>
<organism evidence="8 9">
    <name type="scientific">Persicobacter diffluens</name>
    <dbReference type="NCBI Taxonomy" id="981"/>
    <lineage>
        <taxon>Bacteria</taxon>
        <taxon>Pseudomonadati</taxon>
        <taxon>Bacteroidota</taxon>
        <taxon>Cytophagia</taxon>
        <taxon>Cytophagales</taxon>
        <taxon>Persicobacteraceae</taxon>
        <taxon>Persicobacter</taxon>
    </lineage>
</organism>
<gene>
    <name evidence="8" type="ORF">PEDI_33820</name>
</gene>
<evidence type="ECO:0000256" key="5">
    <source>
        <dbReference type="SAM" id="Phobius"/>
    </source>
</evidence>
<feature type="transmembrane region" description="Helical" evidence="5">
    <location>
        <begin position="286"/>
        <end position="304"/>
    </location>
</feature>
<feature type="transmembrane region" description="Helical" evidence="5">
    <location>
        <begin position="209"/>
        <end position="234"/>
    </location>
</feature>
<keyword evidence="2 5" id="KW-0812">Transmembrane</keyword>
<dbReference type="GO" id="GO:0005886">
    <property type="term" value="C:plasma membrane"/>
    <property type="evidence" value="ECO:0007669"/>
    <property type="project" value="UniProtKB-SubCell"/>
</dbReference>
<dbReference type="InterPro" id="IPR011527">
    <property type="entry name" value="ABC1_TM_dom"/>
</dbReference>
<keyword evidence="4 5" id="KW-0472">Membrane</keyword>
<evidence type="ECO:0000313" key="9">
    <source>
        <dbReference type="Proteomes" id="UP001310022"/>
    </source>
</evidence>
<dbReference type="PANTHER" id="PTHR43394">
    <property type="entry name" value="ATP-DEPENDENT PERMEASE MDL1, MITOCHONDRIAL"/>
    <property type="match status" value="1"/>
</dbReference>
<dbReference type="SUPFAM" id="SSF90123">
    <property type="entry name" value="ABC transporter transmembrane region"/>
    <property type="match status" value="1"/>
</dbReference>
<feature type="domain" description="ABC transmembrane type-1" evidence="7">
    <location>
        <begin position="175"/>
        <end position="454"/>
    </location>
</feature>
<name>A0AAN5AKG2_9BACT</name>
<dbReference type="RefSeq" id="WP_338238064.1">
    <property type="nucleotide sequence ID" value="NZ_BQKE01000002.1"/>
</dbReference>
<dbReference type="SUPFAM" id="SSF52540">
    <property type="entry name" value="P-loop containing nucleoside triphosphate hydrolases"/>
    <property type="match status" value="1"/>
</dbReference>
<feature type="domain" description="ABC transporter" evidence="6">
    <location>
        <begin position="490"/>
        <end position="721"/>
    </location>
</feature>
<accession>A0AAN5AKG2</accession>
<evidence type="ECO:0000256" key="3">
    <source>
        <dbReference type="ARBA" id="ARBA00022989"/>
    </source>
</evidence>
<dbReference type="InterPro" id="IPR003439">
    <property type="entry name" value="ABC_transporter-like_ATP-bd"/>
</dbReference>
<comment type="subcellular location">
    <subcellularLocation>
        <location evidence="1">Cell membrane</location>
        <topology evidence="1">Multi-pass membrane protein</topology>
    </subcellularLocation>
</comment>
<dbReference type="PROSITE" id="PS50893">
    <property type="entry name" value="ABC_TRANSPORTER_2"/>
    <property type="match status" value="1"/>
</dbReference>
<keyword evidence="8" id="KW-0547">Nucleotide-binding</keyword>
<evidence type="ECO:0000313" key="8">
    <source>
        <dbReference type="EMBL" id="GJM62830.1"/>
    </source>
</evidence>
<dbReference type="GO" id="GO:0005524">
    <property type="term" value="F:ATP binding"/>
    <property type="evidence" value="ECO:0007669"/>
    <property type="project" value="UniProtKB-KW"/>
</dbReference>
<sequence>MNQLQLFRAAHLLAERAGLDYDPKLARRLDLSGGSYYLEVRDFCNDLSRIMGINDLLILRNETSEEALLAYCQELDNPMLVFAEIKGNTVPVLLQHKNLKELEILAIFPEGEQQVPFSALEKLIRYEKGEVLFLMVFKNQSPGSPESTSSEEGHLSPYQRLVRLLTVEKKEIAYIFIYAVVIGLVGLTLPLGTQAIISLISSGVLFRTVIFLIAFVLLGVLLNGGLQIMQYYMVEILQRRIFAKAAYDFTLRVPRFKMESIDGSHVPELMNRFFDVLTIQKSLPKLLIDMSGALLQIFFGLILLSFYHQFFVFFGIFLFLFIGWFVYQTGKNGMKWAIKTSKDKYKTVYWLEELARSLSAFKMSGTTYLPVKRTDEQVESYLTNRARHFRVLMGQYGFIVLFKMLVVGGVLVIGSLLVIDRQITLGQFVASEIIIVLVVSSVEKIIAYLDSVYDILVAVDKIGHVMDIPLERQGGVKLERHSNFNRGMSVELMDVSYSYEGRSRFGLKNLNLKIEAGERVAITGYNNSGKNTLISLLSGSYTKYNGAMVFNGLNARDLDLVSFHDQVSINMTSDVIFEGTIAENISMGKSNISYHEIIEAIKIVGLERETNLMQDGLQTNLVAGGKGLSSSTIDKLLIARSIAKKPQLIVINDTFSNLDTADRENILNYLVSEERNWTLVVLSDHEDVHLKCNRTIILKQGQLIEDGDFKKISSTKAYAEIVTS</sequence>
<evidence type="ECO:0000256" key="1">
    <source>
        <dbReference type="ARBA" id="ARBA00004651"/>
    </source>
</evidence>
<dbReference type="Pfam" id="PF00005">
    <property type="entry name" value="ABC_tran"/>
    <property type="match status" value="1"/>
</dbReference>
<dbReference type="GO" id="GO:0016887">
    <property type="term" value="F:ATP hydrolysis activity"/>
    <property type="evidence" value="ECO:0007669"/>
    <property type="project" value="InterPro"/>
</dbReference>
<keyword evidence="3 5" id="KW-1133">Transmembrane helix</keyword>
<dbReference type="Pfam" id="PF00664">
    <property type="entry name" value="ABC_membrane"/>
    <property type="match status" value="1"/>
</dbReference>
<evidence type="ECO:0000256" key="4">
    <source>
        <dbReference type="ARBA" id="ARBA00023136"/>
    </source>
</evidence>
<feature type="transmembrane region" description="Helical" evidence="5">
    <location>
        <begin position="172"/>
        <end position="197"/>
    </location>
</feature>